<reference evidence="2" key="1">
    <citation type="journal article" date="2022" name="Mol. Ecol. Resour.">
        <title>The genomes of chicory, endive, great burdock and yacon provide insights into Asteraceae palaeo-polyploidization history and plant inulin production.</title>
        <authorList>
            <person name="Fan W."/>
            <person name="Wang S."/>
            <person name="Wang H."/>
            <person name="Wang A."/>
            <person name="Jiang F."/>
            <person name="Liu H."/>
            <person name="Zhao H."/>
            <person name="Xu D."/>
            <person name="Zhang Y."/>
        </authorList>
    </citation>
    <scope>NUCLEOTIDE SEQUENCE [LARGE SCALE GENOMIC DNA]</scope>
    <source>
        <strain evidence="2">cv. Niubang</strain>
    </source>
</reference>
<evidence type="ECO:0000313" key="2">
    <source>
        <dbReference type="Proteomes" id="UP001055879"/>
    </source>
</evidence>
<name>A0ACB9B174_ARCLA</name>
<sequence>MGRTLSSRDQEARGAAEEESGASRQQLASSLRILEDVVVLRVYDGRFGGIWLRWSVDLILVCVECAEGSP</sequence>
<proteinExistence type="predicted"/>
<keyword evidence="2" id="KW-1185">Reference proteome</keyword>
<gene>
    <name evidence="1" type="ORF">L6452_22615</name>
</gene>
<accession>A0ACB9B174</accession>
<comment type="caution">
    <text evidence="1">The sequence shown here is derived from an EMBL/GenBank/DDBJ whole genome shotgun (WGS) entry which is preliminary data.</text>
</comment>
<dbReference type="EMBL" id="CM042053">
    <property type="protein sequence ID" value="KAI3715629.1"/>
    <property type="molecule type" value="Genomic_DNA"/>
</dbReference>
<dbReference type="Proteomes" id="UP001055879">
    <property type="component" value="Linkage Group LG07"/>
</dbReference>
<organism evidence="1 2">
    <name type="scientific">Arctium lappa</name>
    <name type="common">Greater burdock</name>
    <name type="synonym">Lappa major</name>
    <dbReference type="NCBI Taxonomy" id="4217"/>
    <lineage>
        <taxon>Eukaryota</taxon>
        <taxon>Viridiplantae</taxon>
        <taxon>Streptophyta</taxon>
        <taxon>Embryophyta</taxon>
        <taxon>Tracheophyta</taxon>
        <taxon>Spermatophyta</taxon>
        <taxon>Magnoliopsida</taxon>
        <taxon>eudicotyledons</taxon>
        <taxon>Gunneridae</taxon>
        <taxon>Pentapetalae</taxon>
        <taxon>asterids</taxon>
        <taxon>campanulids</taxon>
        <taxon>Asterales</taxon>
        <taxon>Asteraceae</taxon>
        <taxon>Carduoideae</taxon>
        <taxon>Cardueae</taxon>
        <taxon>Arctiinae</taxon>
        <taxon>Arctium</taxon>
    </lineage>
</organism>
<reference evidence="1 2" key="2">
    <citation type="journal article" date="2022" name="Mol. Ecol. Resour.">
        <title>The genomes of chicory, endive, great burdock and yacon provide insights into Asteraceae paleo-polyploidization history and plant inulin production.</title>
        <authorList>
            <person name="Fan W."/>
            <person name="Wang S."/>
            <person name="Wang H."/>
            <person name="Wang A."/>
            <person name="Jiang F."/>
            <person name="Liu H."/>
            <person name="Zhao H."/>
            <person name="Xu D."/>
            <person name="Zhang Y."/>
        </authorList>
    </citation>
    <scope>NUCLEOTIDE SEQUENCE [LARGE SCALE GENOMIC DNA]</scope>
    <source>
        <strain evidence="2">cv. Niubang</strain>
    </source>
</reference>
<evidence type="ECO:0000313" key="1">
    <source>
        <dbReference type="EMBL" id="KAI3715629.1"/>
    </source>
</evidence>
<protein>
    <submittedName>
        <fullName evidence="1">Uncharacterized protein</fullName>
    </submittedName>
</protein>